<dbReference type="Pfam" id="PF00067">
    <property type="entry name" value="p450"/>
    <property type="match status" value="1"/>
</dbReference>
<dbReference type="PRINTS" id="PR00463">
    <property type="entry name" value="EP450I"/>
</dbReference>
<keyword evidence="6 7" id="KW-0408">Iron</keyword>
<reference evidence="9" key="1">
    <citation type="journal article" date="2021" name="Nat. Commun.">
        <title>Genetic determinants of endophytism in the Arabidopsis root mycobiome.</title>
        <authorList>
            <person name="Mesny F."/>
            <person name="Miyauchi S."/>
            <person name="Thiergart T."/>
            <person name="Pickel B."/>
            <person name="Atanasova L."/>
            <person name="Karlsson M."/>
            <person name="Huettel B."/>
            <person name="Barry K.W."/>
            <person name="Haridas S."/>
            <person name="Chen C."/>
            <person name="Bauer D."/>
            <person name="Andreopoulos W."/>
            <person name="Pangilinan J."/>
            <person name="LaButti K."/>
            <person name="Riley R."/>
            <person name="Lipzen A."/>
            <person name="Clum A."/>
            <person name="Drula E."/>
            <person name="Henrissat B."/>
            <person name="Kohler A."/>
            <person name="Grigoriev I.V."/>
            <person name="Martin F.M."/>
            <person name="Hacquard S."/>
        </authorList>
    </citation>
    <scope>NUCLEOTIDE SEQUENCE</scope>
    <source>
        <strain evidence="9">MPI-CAGE-CH-0235</strain>
    </source>
</reference>
<evidence type="ECO:0000256" key="7">
    <source>
        <dbReference type="PIRSR" id="PIRSR602401-1"/>
    </source>
</evidence>
<dbReference type="InterPro" id="IPR001128">
    <property type="entry name" value="Cyt_P450"/>
</dbReference>
<dbReference type="GO" id="GO:0016705">
    <property type="term" value="F:oxidoreductase activity, acting on paired donors, with incorporation or reduction of molecular oxygen"/>
    <property type="evidence" value="ECO:0007669"/>
    <property type="project" value="InterPro"/>
</dbReference>
<dbReference type="Gene3D" id="1.10.630.10">
    <property type="entry name" value="Cytochrome P450"/>
    <property type="match status" value="1"/>
</dbReference>
<dbReference type="InterPro" id="IPR050121">
    <property type="entry name" value="Cytochrome_P450_monoxygenase"/>
</dbReference>
<comment type="pathway">
    <text evidence="2">Mycotoxin biosynthesis.</text>
</comment>
<organism evidence="9 10">
    <name type="scientific">Stachybotrys elegans</name>
    <dbReference type="NCBI Taxonomy" id="80388"/>
    <lineage>
        <taxon>Eukaryota</taxon>
        <taxon>Fungi</taxon>
        <taxon>Dikarya</taxon>
        <taxon>Ascomycota</taxon>
        <taxon>Pezizomycotina</taxon>
        <taxon>Sordariomycetes</taxon>
        <taxon>Hypocreomycetidae</taxon>
        <taxon>Hypocreales</taxon>
        <taxon>Stachybotryaceae</taxon>
        <taxon>Stachybotrys</taxon>
    </lineage>
</organism>
<accession>A0A8K0WKJ9</accession>
<comment type="similarity">
    <text evidence="3 8">Belongs to the cytochrome P450 family.</text>
</comment>
<evidence type="ECO:0000256" key="2">
    <source>
        <dbReference type="ARBA" id="ARBA00004685"/>
    </source>
</evidence>
<keyword evidence="4 7" id="KW-0349">Heme</keyword>
<dbReference type="PANTHER" id="PTHR24305:SF166">
    <property type="entry name" value="CYTOCHROME P450 12A4, MITOCHONDRIAL-RELATED"/>
    <property type="match status" value="1"/>
</dbReference>
<dbReference type="EMBL" id="JAGPNK010000017">
    <property type="protein sequence ID" value="KAH7305928.1"/>
    <property type="molecule type" value="Genomic_DNA"/>
</dbReference>
<evidence type="ECO:0000313" key="10">
    <source>
        <dbReference type="Proteomes" id="UP000813444"/>
    </source>
</evidence>
<dbReference type="CDD" id="cd11060">
    <property type="entry name" value="CYP57A1-like"/>
    <property type="match status" value="1"/>
</dbReference>
<feature type="binding site" description="axial binding residue" evidence="7">
    <location>
        <position position="467"/>
    </location>
    <ligand>
        <name>heme</name>
        <dbReference type="ChEBI" id="CHEBI:30413"/>
    </ligand>
    <ligandPart>
        <name>Fe</name>
        <dbReference type="ChEBI" id="CHEBI:18248"/>
    </ligandPart>
</feature>
<dbReference type="AlphaFoldDB" id="A0A8K0WKJ9"/>
<proteinExistence type="inferred from homology"/>
<keyword evidence="8" id="KW-0503">Monooxygenase</keyword>
<dbReference type="FunFam" id="1.10.630.10:FF:000050">
    <property type="entry name" value="Cytochrome P450 monooxygenase"/>
    <property type="match status" value="1"/>
</dbReference>
<keyword evidence="10" id="KW-1185">Reference proteome</keyword>
<gene>
    <name evidence="9" type="ORF">B0I35DRAFT_454163</name>
</gene>
<evidence type="ECO:0000256" key="5">
    <source>
        <dbReference type="ARBA" id="ARBA00022723"/>
    </source>
</evidence>
<dbReference type="GO" id="GO:0004497">
    <property type="term" value="F:monooxygenase activity"/>
    <property type="evidence" value="ECO:0007669"/>
    <property type="project" value="UniProtKB-KW"/>
</dbReference>
<evidence type="ECO:0000256" key="4">
    <source>
        <dbReference type="ARBA" id="ARBA00022617"/>
    </source>
</evidence>
<dbReference type="GO" id="GO:0005506">
    <property type="term" value="F:iron ion binding"/>
    <property type="evidence" value="ECO:0007669"/>
    <property type="project" value="InterPro"/>
</dbReference>
<dbReference type="PANTHER" id="PTHR24305">
    <property type="entry name" value="CYTOCHROME P450"/>
    <property type="match status" value="1"/>
</dbReference>
<keyword evidence="5 7" id="KW-0479">Metal-binding</keyword>
<dbReference type="PROSITE" id="PS00086">
    <property type="entry name" value="CYTOCHROME_P450"/>
    <property type="match status" value="1"/>
</dbReference>
<name>A0A8K0WKJ9_9HYPO</name>
<dbReference type="SUPFAM" id="SSF48264">
    <property type="entry name" value="Cytochrome P450"/>
    <property type="match status" value="1"/>
</dbReference>
<dbReference type="InterPro" id="IPR036396">
    <property type="entry name" value="Cyt_P450_sf"/>
</dbReference>
<dbReference type="InterPro" id="IPR017972">
    <property type="entry name" value="Cyt_P450_CS"/>
</dbReference>
<dbReference type="PRINTS" id="PR00385">
    <property type="entry name" value="P450"/>
</dbReference>
<sequence length="525" mass="59583">MTIIARATEMASDVLGQVQDAIVANPTIVKAVAGVAAAALVTRAVVTYMRLSNIPGPLVAKFTNLQRAGWVWSFDAHNIHIKMHEKFGNVVRFGPNMVSLADPREIPKIYKMHNPLIKSDYYHVILPRVDGEIMPSLFPTQDEALHRKMKRPIGGVYSMSNLTSFESLVDNTIEVFLQQINTRFINAGKAFDFGQWVQYFAFDVIGEITFSKRLGFLERGVDVDALMGSIWLWFNYTSVVGQMPWLDYVLAKNPAFGVILSMVPNPLTNFAQARREERLADRAAGKPVSDRDFLARFLEAFERDPSLPSWTIKAWTISNVLAGSDTTAIFLRTMFKNLVEKPETMARLRKELEDARENGELSRIVSWKEAKKLPFLEACVHESGRIHPPFGLHLERIAPEGGIEIEGKFIPEGTVVGMNAWVVHRNKDVFGEDADTWRPERWMEADADKRKLMESCLLTFGAGHRTCLGKHISLLEIYKLVPTMLMEYDFKFVDPKKPWTVKNRWFVPQFDMNMILSKREGATVA</sequence>
<protein>
    <submittedName>
        <fullName evidence="9">Benzoate 4-monooxygenase cytochrome P450</fullName>
    </submittedName>
</protein>
<evidence type="ECO:0000256" key="8">
    <source>
        <dbReference type="RuleBase" id="RU000461"/>
    </source>
</evidence>
<evidence type="ECO:0000313" key="9">
    <source>
        <dbReference type="EMBL" id="KAH7305928.1"/>
    </source>
</evidence>
<evidence type="ECO:0000256" key="6">
    <source>
        <dbReference type="ARBA" id="ARBA00023004"/>
    </source>
</evidence>
<evidence type="ECO:0000256" key="3">
    <source>
        <dbReference type="ARBA" id="ARBA00010617"/>
    </source>
</evidence>
<keyword evidence="8" id="KW-0560">Oxidoreductase</keyword>
<evidence type="ECO:0000256" key="1">
    <source>
        <dbReference type="ARBA" id="ARBA00001971"/>
    </source>
</evidence>
<dbReference type="OrthoDB" id="3934656at2759"/>
<comment type="caution">
    <text evidence="9">The sequence shown here is derived from an EMBL/GenBank/DDBJ whole genome shotgun (WGS) entry which is preliminary data.</text>
</comment>
<dbReference type="InterPro" id="IPR002401">
    <property type="entry name" value="Cyt_P450_E_grp-I"/>
</dbReference>
<dbReference type="GO" id="GO:0020037">
    <property type="term" value="F:heme binding"/>
    <property type="evidence" value="ECO:0007669"/>
    <property type="project" value="InterPro"/>
</dbReference>
<dbReference type="Proteomes" id="UP000813444">
    <property type="component" value="Unassembled WGS sequence"/>
</dbReference>
<comment type="cofactor">
    <cofactor evidence="1 7">
        <name>heme</name>
        <dbReference type="ChEBI" id="CHEBI:30413"/>
    </cofactor>
</comment>